<gene>
    <name evidence="2" type="ORF">C447_08173</name>
</gene>
<dbReference type="CDD" id="cd09873">
    <property type="entry name" value="PIN_Pae0151-like"/>
    <property type="match status" value="1"/>
</dbReference>
<dbReference type="PATRIC" id="fig|1132509.6.peg.1850"/>
<reference evidence="2 3" key="1">
    <citation type="journal article" date="2014" name="PLoS Genet.">
        <title>Phylogenetically driven sequencing of extremely halophilic archaea reveals strategies for static and dynamic osmo-response.</title>
        <authorList>
            <person name="Becker E.A."/>
            <person name="Seitzer P.M."/>
            <person name="Tritt A."/>
            <person name="Larsen D."/>
            <person name="Krusor M."/>
            <person name="Yao A.I."/>
            <person name="Wu D."/>
            <person name="Madern D."/>
            <person name="Eisen J.A."/>
            <person name="Darling A.E."/>
            <person name="Facciotti M.T."/>
        </authorList>
    </citation>
    <scope>NUCLEOTIDE SEQUENCE [LARGE SCALE GENOMIC DNA]</scope>
    <source>
        <strain evidence="2 3">100A6</strain>
    </source>
</reference>
<dbReference type="eggNOG" id="arCOG00729">
    <property type="taxonomic scope" value="Archaea"/>
</dbReference>
<protein>
    <submittedName>
        <fullName evidence="2">PilT protein domain-containing protein</fullName>
    </submittedName>
</protein>
<dbReference type="SUPFAM" id="SSF88723">
    <property type="entry name" value="PIN domain-like"/>
    <property type="match status" value="1"/>
</dbReference>
<dbReference type="InterPro" id="IPR051619">
    <property type="entry name" value="TypeII_TA_RNase_PINc/VapC"/>
</dbReference>
<organism evidence="2 3">
    <name type="scientific">Halococcus hamelinensis 100A6</name>
    <dbReference type="NCBI Taxonomy" id="1132509"/>
    <lineage>
        <taxon>Archaea</taxon>
        <taxon>Methanobacteriati</taxon>
        <taxon>Methanobacteriota</taxon>
        <taxon>Stenosarchaea group</taxon>
        <taxon>Halobacteria</taxon>
        <taxon>Halobacteriales</taxon>
        <taxon>Halococcaceae</taxon>
        <taxon>Halococcus</taxon>
    </lineage>
</organism>
<dbReference type="EMBL" id="AOMB01000023">
    <property type="protein sequence ID" value="EMA38783.1"/>
    <property type="molecule type" value="Genomic_DNA"/>
</dbReference>
<dbReference type="PANTHER" id="PTHR35901:SF1">
    <property type="entry name" value="EXONUCLEASE VAPC9"/>
    <property type="match status" value="1"/>
</dbReference>
<proteinExistence type="predicted"/>
<name>M0M020_9EURY</name>
<dbReference type="PANTHER" id="PTHR35901">
    <property type="entry name" value="RIBONUCLEASE VAPC3"/>
    <property type="match status" value="1"/>
</dbReference>
<evidence type="ECO:0000313" key="3">
    <source>
        <dbReference type="Proteomes" id="UP000011566"/>
    </source>
</evidence>
<accession>M0M020</accession>
<dbReference type="OrthoDB" id="168412at2157"/>
<dbReference type="Gene3D" id="3.40.50.1010">
    <property type="entry name" value="5'-nuclease"/>
    <property type="match status" value="1"/>
</dbReference>
<dbReference type="AlphaFoldDB" id="M0M020"/>
<keyword evidence="3" id="KW-1185">Reference proteome</keyword>
<evidence type="ECO:0000256" key="1">
    <source>
        <dbReference type="ARBA" id="ARBA00022842"/>
    </source>
</evidence>
<keyword evidence="1" id="KW-0460">Magnesium</keyword>
<comment type="caution">
    <text evidence="2">The sequence shown here is derived from an EMBL/GenBank/DDBJ whole genome shotgun (WGS) entry which is preliminary data.</text>
</comment>
<dbReference type="InterPro" id="IPR029060">
    <property type="entry name" value="PIN-like_dom_sf"/>
</dbReference>
<evidence type="ECO:0000313" key="2">
    <source>
        <dbReference type="EMBL" id="EMA38783.1"/>
    </source>
</evidence>
<dbReference type="InterPro" id="IPR044153">
    <property type="entry name" value="PIN_Pae0151-like"/>
</dbReference>
<dbReference type="Proteomes" id="UP000011566">
    <property type="component" value="Unassembled WGS sequence"/>
</dbReference>
<sequence length="129" mass="13729">MDILIGAGGVTVGVEAVFDQHILDLTIYESSNALWKIAFARDELTATELENAISILGRIERDVSVEKATGATLLSVIQTARQTGCTFYDASYIAVASLHDLTLVTEDTAVREAAAGEDVESLSVADLPE</sequence>